<dbReference type="InterPro" id="IPR027417">
    <property type="entry name" value="P-loop_NTPase"/>
</dbReference>
<dbReference type="SUPFAM" id="SSF52540">
    <property type="entry name" value="P-loop containing nucleoside triphosphate hydrolases"/>
    <property type="match status" value="1"/>
</dbReference>
<dbReference type="STRING" id="341454.A0A4S2MZ67"/>
<dbReference type="GO" id="GO:0005524">
    <property type="term" value="F:ATP binding"/>
    <property type="evidence" value="ECO:0007669"/>
    <property type="project" value="InterPro"/>
</dbReference>
<sequence length="238" mass="25961">MTMTLTTPAAKPPTIITIAGGHASGKKNVQHALETQLVALHPGLKVKLLHLDDFPSEKARSEADGNRNPDPERLEAFDLNALYAELHRLKTLPPDIPDQPNVVIAEGPYLLRHPGIVEIGDINIFVDCDADIRLARRVTRDLASGLLPLSAIFEQHVRYSKRSFEQYIAPTKVLSDIILPAGAIEAGVELVARGVVDDVTAGVVGKGRRRGREVEGVVGEREAWGMGEGREGEWYDTV</sequence>
<evidence type="ECO:0000313" key="2">
    <source>
        <dbReference type="EMBL" id="TGZ82021.1"/>
    </source>
</evidence>
<dbReference type="FunCoup" id="A0A4S2MZ67">
    <property type="interactions" value="232"/>
</dbReference>
<dbReference type="OrthoDB" id="738517at2759"/>
<dbReference type="Pfam" id="PF00485">
    <property type="entry name" value="PRK"/>
    <property type="match status" value="1"/>
</dbReference>
<dbReference type="GO" id="GO:0016301">
    <property type="term" value="F:kinase activity"/>
    <property type="evidence" value="ECO:0007669"/>
    <property type="project" value="InterPro"/>
</dbReference>
<dbReference type="PANTHER" id="PTHR10285">
    <property type="entry name" value="URIDINE KINASE"/>
    <property type="match status" value="1"/>
</dbReference>
<name>A0A4S2MZ67_9PEZI</name>
<keyword evidence="3" id="KW-1185">Reference proteome</keyword>
<evidence type="ECO:0000259" key="1">
    <source>
        <dbReference type="Pfam" id="PF00485"/>
    </source>
</evidence>
<dbReference type="EMBL" id="ML220116">
    <property type="protein sequence ID" value="TGZ82021.1"/>
    <property type="molecule type" value="Genomic_DNA"/>
</dbReference>
<feature type="domain" description="Phosphoribulokinase/uridine kinase" evidence="1">
    <location>
        <begin position="94"/>
        <end position="182"/>
    </location>
</feature>
<reference evidence="2 3" key="1">
    <citation type="submission" date="2019-04" db="EMBL/GenBank/DDBJ databases">
        <title>Comparative genomics and transcriptomics to analyze fruiting body development in filamentous ascomycetes.</title>
        <authorList>
            <consortium name="DOE Joint Genome Institute"/>
            <person name="Lutkenhaus R."/>
            <person name="Traeger S."/>
            <person name="Breuer J."/>
            <person name="Kuo A."/>
            <person name="Lipzen A."/>
            <person name="Pangilinan J."/>
            <person name="Dilworth D."/>
            <person name="Sandor L."/>
            <person name="Poggeler S."/>
            <person name="Barry K."/>
            <person name="Grigoriev I.V."/>
            <person name="Nowrousian M."/>
        </authorList>
    </citation>
    <scope>NUCLEOTIDE SEQUENCE [LARGE SCALE GENOMIC DNA]</scope>
    <source>
        <strain evidence="2 3">CBS 389.68</strain>
    </source>
</reference>
<dbReference type="AlphaFoldDB" id="A0A4S2MZ67"/>
<accession>A0A4S2MZ67</accession>
<dbReference type="InterPro" id="IPR006083">
    <property type="entry name" value="PRK/URK"/>
</dbReference>
<evidence type="ECO:0000313" key="3">
    <source>
        <dbReference type="Proteomes" id="UP000298138"/>
    </source>
</evidence>
<dbReference type="PRINTS" id="PR00988">
    <property type="entry name" value="URIDINKINASE"/>
</dbReference>
<protein>
    <submittedName>
        <fullName evidence="2">P-loop containing nucleoside triphosphate hydrolase protein</fullName>
    </submittedName>
</protein>
<dbReference type="InParanoid" id="A0A4S2MZ67"/>
<dbReference type="GO" id="GO:0016787">
    <property type="term" value="F:hydrolase activity"/>
    <property type="evidence" value="ECO:0007669"/>
    <property type="project" value="UniProtKB-KW"/>
</dbReference>
<keyword evidence="2" id="KW-0378">Hydrolase</keyword>
<dbReference type="Gene3D" id="3.40.50.300">
    <property type="entry name" value="P-loop containing nucleotide triphosphate hydrolases"/>
    <property type="match status" value="1"/>
</dbReference>
<gene>
    <name evidence="2" type="ORF">EX30DRAFT_388288</name>
</gene>
<dbReference type="Proteomes" id="UP000298138">
    <property type="component" value="Unassembled WGS sequence"/>
</dbReference>
<proteinExistence type="predicted"/>
<organism evidence="2 3">
    <name type="scientific">Ascodesmis nigricans</name>
    <dbReference type="NCBI Taxonomy" id="341454"/>
    <lineage>
        <taxon>Eukaryota</taxon>
        <taxon>Fungi</taxon>
        <taxon>Dikarya</taxon>
        <taxon>Ascomycota</taxon>
        <taxon>Pezizomycotina</taxon>
        <taxon>Pezizomycetes</taxon>
        <taxon>Pezizales</taxon>
        <taxon>Ascodesmidaceae</taxon>
        <taxon>Ascodesmis</taxon>
    </lineage>
</organism>